<evidence type="ECO:0000256" key="7">
    <source>
        <dbReference type="ARBA" id="ARBA00022801"/>
    </source>
</evidence>
<keyword evidence="11 13" id="KW-0234">DNA repair</keyword>
<dbReference type="GO" id="GO:0046872">
    <property type="term" value="F:metal ion binding"/>
    <property type="evidence" value="ECO:0007669"/>
    <property type="project" value="UniProtKB-KW"/>
</dbReference>
<feature type="domain" description="ExoI C-terminal" evidence="17">
    <location>
        <begin position="359"/>
        <end position="474"/>
    </location>
</feature>
<gene>
    <name evidence="18" type="ORF">C9I89_06525</name>
</gene>
<evidence type="ECO:0000256" key="12">
    <source>
        <dbReference type="ARBA" id="ARBA00046792"/>
    </source>
</evidence>
<dbReference type="SMART" id="SM00479">
    <property type="entry name" value="EXOIII"/>
    <property type="match status" value="1"/>
</dbReference>
<dbReference type="PANTHER" id="PTHR11046:SF11">
    <property type="entry name" value="EXODEOXYRIBONUCLEASE I"/>
    <property type="match status" value="1"/>
</dbReference>
<comment type="caution">
    <text evidence="18">The sequence shown here is derived from an EMBL/GenBank/DDBJ whole genome shotgun (WGS) entry which is preliminary data.</text>
</comment>
<dbReference type="Gene3D" id="3.30.1520.20">
    <property type="entry name" value="Exonuclease ExoI, domain 2"/>
    <property type="match status" value="1"/>
</dbReference>
<evidence type="ECO:0000256" key="13">
    <source>
        <dbReference type="PIRNR" id="PIRNR000977"/>
    </source>
</evidence>
<feature type="binding site" evidence="15">
    <location>
        <position position="16"/>
    </location>
    <ligand>
        <name>Mg(2+)</name>
        <dbReference type="ChEBI" id="CHEBI:18420"/>
        <label>2</label>
    </ligand>
</feature>
<evidence type="ECO:0000256" key="15">
    <source>
        <dbReference type="PIRSR" id="PIRSR000977-2"/>
    </source>
</evidence>
<dbReference type="InterPro" id="IPR058561">
    <property type="entry name" value="Exonuc_1_C"/>
</dbReference>
<comment type="catalytic activity">
    <reaction evidence="1 13">
        <text>Exonucleolytic cleavage in the 3'- to 5'-direction to yield nucleoside 5'-phosphates.</text>
        <dbReference type="EC" id="3.1.11.1"/>
    </reaction>
</comment>
<keyword evidence="6 13" id="KW-0227">DNA damage</keyword>
<dbReference type="GO" id="GO:0008310">
    <property type="term" value="F:single-stranded DNA 3'-5' DNA exonuclease activity"/>
    <property type="evidence" value="ECO:0007669"/>
    <property type="project" value="UniProtKB-EC"/>
</dbReference>
<dbReference type="FunFam" id="1.20.1280.70:FF:000001">
    <property type="entry name" value="Exodeoxyribonuclease I"/>
    <property type="match status" value="1"/>
</dbReference>
<dbReference type="InterPro" id="IPR036397">
    <property type="entry name" value="RNaseH_sf"/>
</dbReference>
<dbReference type="GO" id="GO:0003677">
    <property type="term" value="F:DNA binding"/>
    <property type="evidence" value="ECO:0007669"/>
    <property type="project" value="UniProtKB-KW"/>
</dbReference>
<dbReference type="RefSeq" id="WP_107282540.1">
    <property type="nucleotide sequence ID" value="NZ_PYMC01000003.1"/>
</dbReference>
<evidence type="ECO:0000256" key="10">
    <source>
        <dbReference type="ARBA" id="ARBA00023125"/>
    </source>
</evidence>
<evidence type="ECO:0000256" key="3">
    <source>
        <dbReference type="ARBA" id="ARBA00019900"/>
    </source>
</evidence>
<evidence type="ECO:0000256" key="4">
    <source>
        <dbReference type="ARBA" id="ARBA00022722"/>
    </source>
</evidence>
<dbReference type="Proteomes" id="UP000240904">
    <property type="component" value="Unassembled WGS sequence"/>
</dbReference>
<sequence>MSNNENQPTLFWLDYETFGAKPATDRPCQFAGIRTDMDLNILGEPLVIYCQPPSDYLPSPEACLITGITPQEAQQKGLSEPEFIARIHEELSKPNTCVIGYNNVRFDDEVTRYTLYRNFFDPYAWCWQNGNSRWDLLDIMRTCYALRPEGINWPNNEDGLPSFKLEALSVANGIEHANAHDAMADVYATIELAKILKTKQPKLFDYLFSLRHKRQLQELIDIVNLSPLVHVSGMFGVGCGNTSWIVPMAWHPDNKNAVITVNLALDPSPLIELDADTLRERLYTKRNELSPDELPVPVKLVHLNKCPVLAPAKTLKAEDAERLGIDREQCLKNLQRLKEHPEVREKLLAIFSVDRQFAANDNVDAMLYDGFFSHADRSAMDIIRETAPESLGSLDLKVDDKRIKPLLFRYRARNYPMTLDYAEQQKWKHHCQDFFEDNLPAYMENFESLALIHQSNEKKMQILKDLYDYVNNLVS</sequence>
<proteinExistence type="predicted"/>
<keyword evidence="8 13" id="KW-0269">Exonuclease</keyword>
<keyword evidence="4 13" id="KW-0540">Nuclease</keyword>
<dbReference type="InterPro" id="IPR012337">
    <property type="entry name" value="RNaseH-like_sf"/>
</dbReference>
<evidence type="ECO:0000256" key="8">
    <source>
        <dbReference type="ARBA" id="ARBA00022839"/>
    </source>
</evidence>
<evidence type="ECO:0000256" key="6">
    <source>
        <dbReference type="ARBA" id="ARBA00022763"/>
    </source>
</evidence>
<dbReference type="PANTHER" id="PTHR11046">
    <property type="entry name" value="OLIGORIBONUCLEASE, MITOCHONDRIAL"/>
    <property type="match status" value="1"/>
</dbReference>
<dbReference type="Gene3D" id="1.10.287.1240">
    <property type="match status" value="1"/>
</dbReference>
<name>A0A2T3N1G0_9GAMM</name>
<organism evidence="18 19">
    <name type="scientific">Photobacterium lipolyticum</name>
    <dbReference type="NCBI Taxonomy" id="266810"/>
    <lineage>
        <taxon>Bacteria</taxon>
        <taxon>Pseudomonadati</taxon>
        <taxon>Pseudomonadota</taxon>
        <taxon>Gammaproteobacteria</taxon>
        <taxon>Vibrionales</taxon>
        <taxon>Vibrionaceae</taxon>
        <taxon>Photobacterium</taxon>
    </lineage>
</organism>
<dbReference type="CDD" id="cd06138">
    <property type="entry name" value="ExoI_N"/>
    <property type="match status" value="1"/>
</dbReference>
<comment type="subunit">
    <text evidence="12">Monomer. Interacts with ssb (via C-terminus); this interaction stimulates the exonuclease activity by recruiting the enzyme to its substrate.</text>
</comment>
<evidence type="ECO:0000259" key="17">
    <source>
        <dbReference type="PROSITE" id="PS51785"/>
    </source>
</evidence>
<evidence type="ECO:0000256" key="11">
    <source>
        <dbReference type="ARBA" id="ARBA00023204"/>
    </source>
</evidence>
<protein>
    <recommendedName>
        <fullName evidence="3 13">Exodeoxyribonuclease I</fullName>
        <ecNumber evidence="2 13">3.1.11.1</ecNumber>
    </recommendedName>
</protein>
<dbReference type="PROSITE" id="PS51784">
    <property type="entry name" value="EXOI_SH3"/>
    <property type="match status" value="1"/>
</dbReference>
<accession>A0A2T3N1G0</accession>
<dbReference type="EMBL" id="PYMC01000003">
    <property type="protein sequence ID" value="PSW06160.1"/>
    <property type="molecule type" value="Genomic_DNA"/>
</dbReference>
<dbReference type="NCBIfam" id="NF008746">
    <property type="entry name" value="PRK11779.1"/>
    <property type="match status" value="1"/>
</dbReference>
<dbReference type="InterPro" id="IPR034747">
    <property type="entry name" value="EXOI_SH3"/>
</dbReference>
<dbReference type="Gene3D" id="3.30.420.10">
    <property type="entry name" value="Ribonuclease H-like superfamily/Ribonuclease H"/>
    <property type="match status" value="1"/>
</dbReference>
<dbReference type="InterPro" id="IPR023607">
    <property type="entry name" value="Exodeoxyribonuclease_I"/>
</dbReference>
<evidence type="ECO:0000256" key="1">
    <source>
        <dbReference type="ARBA" id="ARBA00000563"/>
    </source>
</evidence>
<keyword evidence="7 13" id="KW-0378">Hydrolase</keyword>
<feature type="binding site" evidence="14">
    <location>
        <position position="164"/>
    </location>
    <ligand>
        <name>substrate</name>
    </ligand>
</feature>
<dbReference type="PROSITE" id="PS51785">
    <property type="entry name" value="EXOI_C"/>
    <property type="match status" value="1"/>
</dbReference>
<evidence type="ECO:0000256" key="14">
    <source>
        <dbReference type="PIRSR" id="PIRSR000977-1"/>
    </source>
</evidence>
<dbReference type="InterPro" id="IPR038649">
    <property type="entry name" value="EXOI_SH3_sf"/>
</dbReference>
<dbReference type="InterPro" id="IPR022894">
    <property type="entry name" value="Oligoribonuclease"/>
</dbReference>
<evidence type="ECO:0000259" key="16">
    <source>
        <dbReference type="PROSITE" id="PS51784"/>
    </source>
</evidence>
<keyword evidence="9 15" id="KW-0460">Magnesium</keyword>
<dbReference type="AlphaFoldDB" id="A0A2T3N1G0"/>
<evidence type="ECO:0000313" key="19">
    <source>
        <dbReference type="Proteomes" id="UP000240904"/>
    </source>
</evidence>
<dbReference type="GO" id="GO:0006281">
    <property type="term" value="P:DNA repair"/>
    <property type="evidence" value="ECO:0007669"/>
    <property type="project" value="UniProtKB-KW"/>
</dbReference>
<dbReference type="GO" id="GO:0000175">
    <property type="term" value="F:3'-5'-RNA exonuclease activity"/>
    <property type="evidence" value="ECO:0007669"/>
    <property type="project" value="InterPro"/>
</dbReference>
<dbReference type="FunFam" id="3.30.420.10:FF:000033">
    <property type="entry name" value="Exodeoxyribonuclease I"/>
    <property type="match status" value="1"/>
</dbReference>
<dbReference type="OrthoDB" id="9763470at2"/>
<feature type="domain" description="ExoI SH3-like" evidence="16">
    <location>
        <begin position="201"/>
        <end position="355"/>
    </location>
</feature>
<dbReference type="PIRSF" id="PIRSF000977">
    <property type="entry name" value="Exodeoxyribonuclease_I"/>
    <property type="match status" value="1"/>
</dbReference>
<dbReference type="Pfam" id="PF00929">
    <property type="entry name" value="RNase_T"/>
    <property type="match status" value="1"/>
</dbReference>
<keyword evidence="10" id="KW-0238">DNA-binding</keyword>
<dbReference type="InterPro" id="IPR013520">
    <property type="entry name" value="Ribonucl_H"/>
</dbReference>
<comment type="cofactor">
    <cofactor evidence="15">
        <name>Mg(2+)</name>
        <dbReference type="ChEBI" id="CHEBI:18420"/>
    </cofactor>
    <text evidence="15">Binds 2 Mg(2+) ions per monomer.</text>
</comment>
<dbReference type="InterPro" id="IPR013620">
    <property type="entry name" value="Exonuc_1_SH3"/>
</dbReference>
<reference evidence="18 19" key="1">
    <citation type="submission" date="2018-03" db="EMBL/GenBank/DDBJ databases">
        <title>Whole genome sequencing of Histamine producing bacteria.</title>
        <authorList>
            <person name="Butler K."/>
        </authorList>
    </citation>
    <scope>NUCLEOTIDE SEQUENCE [LARGE SCALE GENOMIC DNA]</scope>
    <source>
        <strain evidence="18 19">DSM 16190</strain>
    </source>
</reference>
<evidence type="ECO:0000256" key="9">
    <source>
        <dbReference type="ARBA" id="ARBA00022842"/>
    </source>
</evidence>
<feature type="binding site" evidence="14">
    <location>
        <position position="16"/>
    </location>
    <ligand>
        <name>substrate</name>
    </ligand>
</feature>
<evidence type="ECO:0000313" key="18">
    <source>
        <dbReference type="EMBL" id="PSW06160.1"/>
    </source>
</evidence>
<feature type="binding site" evidence="15">
    <location>
        <position position="185"/>
    </location>
    <ligand>
        <name>Mg(2+)</name>
        <dbReference type="ChEBI" id="CHEBI:18420"/>
        <label>2</label>
    </ligand>
</feature>
<keyword evidence="5 15" id="KW-0479">Metal-binding</keyword>
<evidence type="ECO:0000256" key="5">
    <source>
        <dbReference type="ARBA" id="ARBA00022723"/>
    </source>
</evidence>
<dbReference type="EC" id="3.1.11.1" evidence="2 13"/>
<dbReference type="Gene3D" id="1.20.1280.70">
    <property type="entry name" value="Exonuclease ExoI, domain 3"/>
    <property type="match status" value="1"/>
</dbReference>
<keyword evidence="19" id="KW-1185">Reference proteome</keyword>
<dbReference type="FunFam" id="3.30.1520.20:FF:000001">
    <property type="entry name" value="Exodeoxyribonuclease I"/>
    <property type="match status" value="1"/>
</dbReference>
<dbReference type="Pfam" id="PF08411">
    <property type="entry name" value="ExoI_SH3"/>
    <property type="match status" value="1"/>
</dbReference>
<dbReference type="Pfam" id="PF26016">
    <property type="entry name" value="ExoI_C"/>
    <property type="match status" value="1"/>
</dbReference>
<feature type="binding site" evidence="15">
    <location>
        <position position="14"/>
    </location>
    <ligand>
        <name>Mg(2+)</name>
        <dbReference type="ChEBI" id="CHEBI:18420"/>
        <label>1</label>
    </ligand>
</feature>
<evidence type="ECO:0000256" key="2">
    <source>
        <dbReference type="ARBA" id="ARBA00012108"/>
    </source>
</evidence>
<dbReference type="SUPFAM" id="SSF53098">
    <property type="entry name" value="Ribonuclease H-like"/>
    <property type="match status" value="1"/>
</dbReference>